<dbReference type="Proteomes" id="UP000660381">
    <property type="component" value="Unassembled WGS sequence"/>
</dbReference>
<comment type="caution">
    <text evidence="2">The sequence shown here is derived from an EMBL/GenBank/DDBJ whole genome shotgun (WGS) entry which is preliminary data.</text>
</comment>
<reference evidence="2 3" key="1">
    <citation type="journal article" date="2020" name="ISME J.">
        <title>Comparative genomics reveals insights into cyanobacterial evolution and habitat adaptation.</title>
        <authorList>
            <person name="Chen M.Y."/>
            <person name="Teng W.K."/>
            <person name="Zhao L."/>
            <person name="Hu C.X."/>
            <person name="Zhou Y.K."/>
            <person name="Han B.P."/>
            <person name="Song L.R."/>
            <person name="Shu W.S."/>
        </authorList>
    </citation>
    <scope>NUCLEOTIDE SEQUENCE [LARGE SCALE GENOMIC DNA]</scope>
    <source>
        <strain evidence="2 3">FACHB-362</strain>
    </source>
</reference>
<feature type="domain" description="CheB-type methylesterase" evidence="1">
    <location>
        <begin position="3"/>
        <end position="50"/>
    </location>
</feature>
<name>A0ABR8J439_9NOST</name>
<accession>A0ABR8J439</accession>
<gene>
    <name evidence="2" type="ORF">H6G68_15440</name>
</gene>
<dbReference type="Gene3D" id="3.40.50.180">
    <property type="entry name" value="Methylesterase CheB, C-terminal domain"/>
    <property type="match status" value="1"/>
</dbReference>
<protein>
    <recommendedName>
        <fullName evidence="1">CheB-type methylesterase domain-containing protein</fullName>
    </recommendedName>
</protein>
<dbReference type="Pfam" id="PF01339">
    <property type="entry name" value="CheB_methylest"/>
    <property type="match status" value="1"/>
</dbReference>
<dbReference type="SUPFAM" id="SSF52738">
    <property type="entry name" value="Methylesterase CheB, C-terminal domain"/>
    <property type="match status" value="1"/>
</dbReference>
<evidence type="ECO:0000313" key="3">
    <source>
        <dbReference type="Proteomes" id="UP000660381"/>
    </source>
</evidence>
<evidence type="ECO:0000259" key="1">
    <source>
        <dbReference type="Pfam" id="PF01339"/>
    </source>
</evidence>
<sequence length="98" mass="10609">MSEVAASTNQAVIAGLLLCGLFGDGAKGLKEIKKKGGHTAVQYPGECCHEIRGKDTATMPNTALNIVEPNEHDIVTLERTPYKTTLSQWLSDLKNKIK</sequence>
<organism evidence="2 3">
    <name type="scientific">Anabaena catenula FACHB-362</name>
    <dbReference type="NCBI Taxonomy" id="2692877"/>
    <lineage>
        <taxon>Bacteria</taxon>
        <taxon>Bacillati</taxon>
        <taxon>Cyanobacteriota</taxon>
        <taxon>Cyanophyceae</taxon>
        <taxon>Nostocales</taxon>
        <taxon>Nostocaceae</taxon>
        <taxon>Anabaena</taxon>
    </lineage>
</organism>
<dbReference type="EMBL" id="JACJTQ010000022">
    <property type="protein sequence ID" value="MBD2693126.1"/>
    <property type="molecule type" value="Genomic_DNA"/>
</dbReference>
<dbReference type="InterPro" id="IPR035909">
    <property type="entry name" value="CheB_C"/>
</dbReference>
<proteinExistence type="predicted"/>
<keyword evidence="3" id="KW-1185">Reference proteome</keyword>
<dbReference type="InterPro" id="IPR000673">
    <property type="entry name" value="Sig_transdc_resp-reg_Me-estase"/>
</dbReference>
<evidence type="ECO:0000313" key="2">
    <source>
        <dbReference type="EMBL" id="MBD2693126.1"/>
    </source>
</evidence>